<dbReference type="InterPro" id="IPR036770">
    <property type="entry name" value="Ankyrin_rpt-contain_sf"/>
</dbReference>
<dbReference type="SMART" id="SM00248">
    <property type="entry name" value="ANK"/>
    <property type="match status" value="6"/>
</dbReference>
<evidence type="ECO:0000256" key="2">
    <source>
        <dbReference type="SAM" id="Coils"/>
    </source>
</evidence>
<dbReference type="InterPro" id="IPR002110">
    <property type="entry name" value="Ankyrin_rpt"/>
</dbReference>
<dbReference type="Proteomes" id="UP000319731">
    <property type="component" value="Unassembled WGS sequence"/>
</dbReference>
<dbReference type="GO" id="GO:0030160">
    <property type="term" value="F:synaptic receptor adaptor activity"/>
    <property type="evidence" value="ECO:0007669"/>
    <property type="project" value="TreeGrafter"/>
</dbReference>
<comment type="caution">
    <text evidence="5">The sequence shown here is derived from an EMBL/GenBank/DDBJ whole genome shotgun (WGS) entry which is preliminary data.</text>
</comment>
<feature type="region of interest" description="Disordered" evidence="3">
    <location>
        <begin position="462"/>
        <end position="481"/>
    </location>
</feature>
<dbReference type="Gene3D" id="1.25.40.20">
    <property type="entry name" value="Ankyrin repeat-containing domain"/>
    <property type="match status" value="3"/>
</dbReference>
<evidence type="ECO:0000256" key="1">
    <source>
        <dbReference type="PROSITE-ProRule" id="PRU00023"/>
    </source>
</evidence>
<keyword evidence="1" id="KW-0040">ANK repeat</keyword>
<dbReference type="PANTHER" id="PTHR24135">
    <property type="entry name" value="SH3 AND MULTIPLE ANKYRIN REPEAT DOMAINS PROTEIN"/>
    <property type="match status" value="1"/>
</dbReference>
<feature type="repeat" description="ANK" evidence="1">
    <location>
        <begin position="317"/>
        <end position="349"/>
    </location>
</feature>
<dbReference type="InterPro" id="IPR051569">
    <property type="entry name" value="SHANK"/>
</dbReference>
<dbReference type="Gene3D" id="3.10.20.90">
    <property type="entry name" value="Phosphatidylinositol 3-kinase Catalytic Subunit, Chain A, domain 1"/>
    <property type="match status" value="1"/>
</dbReference>
<feature type="region of interest" description="Disordered" evidence="3">
    <location>
        <begin position="419"/>
        <end position="438"/>
    </location>
</feature>
<reference evidence="5 6" key="1">
    <citation type="journal article" date="2019" name="Sci. Rep.">
        <title>Comparative genomics of chytrid fungi reveal insights into the obligate biotrophic and pathogenic lifestyle of Synchytrium endobioticum.</title>
        <authorList>
            <person name="van de Vossenberg B.T.L.H."/>
            <person name="Warris S."/>
            <person name="Nguyen H.D.T."/>
            <person name="van Gent-Pelzer M.P.E."/>
            <person name="Joly D.L."/>
            <person name="van de Geest H.C."/>
            <person name="Bonants P.J.M."/>
            <person name="Smith D.S."/>
            <person name="Levesque C.A."/>
            <person name="van der Lee T.A.J."/>
        </authorList>
    </citation>
    <scope>NUCLEOTIDE SEQUENCE [LARGE SCALE GENOMIC DNA]</scope>
    <source>
        <strain evidence="5 6">JEL517</strain>
    </source>
</reference>
<protein>
    <recommendedName>
        <fullName evidence="4">Talin N-terminal F0 domain-containing protein</fullName>
    </recommendedName>
</protein>
<keyword evidence="6" id="KW-1185">Reference proteome</keyword>
<dbReference type="PRINTS" id="PR01415">
    <property type="entry name" value="ANKYRIN"/>
</dbReference>
<dbReference type="InterPro" id="IPR032425">
    <property type="entry name" value="FERM_f0"/>
</dbReference>
<dbReference type="EMBL" id="QEAO01000002">
    <property type="protein sequence ID" value="TPX37652.1"/>
    <property type="molecule type" value="Genomic_DNA"/>
</dbReference>
<dbReference type="Pfam" id="PF00023">
    <property type="entry name" value="Ank"/>
    <property type="match status" value="1"/>
</dbReference>
<dbReference type="STRING" id="1806994.A0A507CDF8"/>
<proteinExistence type="predicted"/>
<keyword evidence="2" id="KW-0175">Coiled coil</keyword>
<feature type="coiled-coil region" evidence="2">
    <location>
        <begin position="630"/>
        <end position="671"/>
    </location>
</feature>
<evidence type="ECO:0000256" key="3">
    <source>
        <dbReference type="SAM" id="MobiDB-lite"/>
    </source>
</evidence>
<dbReference type="GO" id="GO:0035255">
    <property type="term" value="F:ionotropic glutamate receptor binding"/>
    <property type="evidence" value="ECO:0007669"/>
    <property type="project" value="TreeGrafter"/>
</dbReference>
<feature type="repeat" description="ANK" evidence="1">
    <location>
        <begin position="184"/>
        <end position="216"/>
    </location>
</feature>
<feature type="domain" description="Talin N-terminal F0" evidence="4">
    <location>
        <begin position="49"/>
        <end position="127"/>
    </location>
</feature>
<dbReference type="Pfam" id="PF16511">
    <property type="entry name" value="FERM_f0"/>
    <property type="match status" value="1"/>
</dbReference>
<organism evidence="5 6">
    <name type="scientific">Synchytrium microbalum</name>
    <dbReference type="NCBI Taxonomy" id="1806994"/>
    <lineage>
        <taxon>Eukaryota</taxon>
        <taxon>Fungi</taxon>
        <taxon>Fungi incertae sedis</taxon>
        <taxon>Chytridiomycota</taxon>
        <taxon>Chytridiomycota incertae sedis</taxon>
        <taxon>Chytridiomycetes</taxon>
        <taxon>Synchytriales</taxon>
        <taxon>Synchytriaceae</taxon>
        <taxon>Synchytrium</taxon>
    </lineage>
</organism>
<feature type="repeat" description="ANK" evidence="1">
    <location>
        <begin position="218"/>
        <end position="250"/>
    </location>
</feature>
<dbReference type="Pfam" id="PF12796">
    <property type="entry name" value="Ank_2"/>
    <property type="match status" value="1"/>
</dbReference>
<accession>A0A507CDF8</accession>
<dbReference type="PROSITE" id="PS50297">
    <property type="entry name" value="ANK_REP_REGION"/>
    <property type="match status" value="5"/>
</dbReference>
<dbReference type="OrthoDB" id="5401212at2759"/>
<feature type="compositionally biased region" description="Low complexity" evidence="3">
    <location>
        <begin position="551"/>
        <end position="560"/>
    </location>
</feature>
<dbReference type="PANTHER" id="PTHR24135:SF28">
    <property type="entry name" value="LD13733P"/>
    <property type="match status" value="1"/>
</dbReference>
<feature type="repeat" description="ANK" evidence="1">
    <location>
        <begin position="251"/>
        <end position="283"/>
    </location>
</feature>
<dbReference type="GeneID" id="42002001"/>
<gene>
    <name evidence="5" type="ORF">SmJEL517_g00775</name>
</gene>
<dbReference type="Pfam" id="PF13637">
    <property type="entry name" value="Ank_4"/>
    <property type="match status" value="1"/>
</dbReference>
<sequence>MSTAITNELKNSRSGLFNSMSQTKLNIQATPEISSPPTPSTPVAGANQLVLRISYPSLKLQKAIRVASNELIWVVKRQAIEKGAQDVKDALNHGIFAPGVNGKAGKFLEEKREIGSYGIENNAALEFLPKTRTPPPGVSDADVAAANSKKELKKFIEDIKASNVDKVRERLNKGVDPNFWTEATQETPLSIAITQNEKEIVSLLIENGAFLDYRVGDLWKTPLHLAAAHNKSQICQALLSYGAWTNATDALGLTPLYYAATAGHIDIVVKLLSQKATPEIYDENGKGPLHQACLNNHDIIASLLLDSGANLNAVNQAGNTPLHVAATRNAKECAKWLLTRGCDREKSNKSGQTPSQAAMIAGNSELAELIKNFKPTDIVPPPPKLKPENEADMPMTLPANYPNIRFSQQQLNAAESTSNLGESTHSIPPGPAPVLARTGASSTVRGRPAGLEALMGSQASLHSAGQTMRGRPSSYDLKGVSRSPSLIPEDAPAALGLLARLGSLKRRKKFDAIVINGINVPAPPTTPQPKLKKSGSQLSLGAKSVRRQFSISSISGPSPSVRNADGHSLAPQEKSHISRSSSFADKDEPLRKDTTSSVHSLGPSPVLEAPILIKTLIDQAMNGQDVELDLDVLVENFKNMEGMLNKANERFAAVDQELHRLRIENERLKRN</sequence>
<feature type="region of interest" description="Disordered" evidence="3">
    <location>
        <begin position="551"/>
        <end position="601"/>
    </location>
</feature>
<name>A0A507CDF8_9FUNG</name>
<dbReference type="PROSITE" id="PS50088">
    <property type="entry name" value="ANK_REPEAT"/>
    <property type="match status" value="5"/>
</dbReference>
<feature type="repeat" description="ANK" evidence="1">
    <location>
        <begin position="284"/>
        <end position="316"/>
    </location>
</feature>
<evidence type="ECO:0000259" key="4">
    <source>
        <dbReference type="Pfam" id="PF16511"/>
    </source>
</evidence>
<dbReference type="SUPFAM" id="SSF48403">
    <property type="entry name" value="Ankyrin repeat"/>
    <property type="match status" value="1"/>
</dbReference>
<dbReference type="AlphaFoldDB" id="A0A507CDF8"/>
<feature type="region of interest" description="Disordered" evidence="3">
    <location>
        <begin position="518"/>
        <end position="539"/>
    </location>
</feature>
<feature type="compositionally biased region" description="Basic and acidic residues" evidence="3">
    <location>
        <begin position="584"/>
        <end position="594"/>
    </location>
</feature>
<evidence type="ECO:0000313" key="5">
    <source>
        <dbReference type="EMBL" id="TPX37652.1"/>
    </source>
</evidence>
<dbReference type="RefSeq" id="XP_031027563.1">
    <property type="nucleotide sequence ID" value="XM_031166704.1"/>
</dbReference>
<evidence type="ECO:0000313" key="6">
    <source>
        <dbReference type="Proteomes" id="UP000319731"/>
    </source>
</evidence>